<dbReference type="PANTHER" id="PTHR33595">
    <property type="entry name" value="VON WILLEBRAND FACTOR A DOMAIN PROTEIN"/>
    <property type="match status" value="1"/>
</dbReference>
<feature type="compositionally biased region" description="Low complexity" evidence="1">
    <location>
        <begin position="121"/>
        <end position="137"/>
    </location>
</feature>
<evidence type="ECO:0000259" key="2">
    <source>
        <dbReference type="Pfam" id="PF25821"/>
    </source>
</evidence>
<dbReference type="OrthoDB" id="1898295at2759"/>
<gene>
    <name evidence="3" type="ORF">SETIT_3G087100v2</name>
</gene>
<proteinExistence type="predicted"/>
<dbReference type="KEGG" id="sita:101776572"/>
<reference evidence="3" key="1">
    <citation type="journal article" date="2012" name="Nat. Biotechnol.">
        <title>Reference genome sequence of the model plant Setaria.</title>
        <authorList>
            <person name="Bennetzen J.L."/>
            <person name="Schmutz J."/>
            <person name="Wang H."/>
            <person name="Percifield R."/>
            <person name="Hawkins J."/>
            <person name="Pontaroli A.C."/>
            <person name="Estep M."/>
            <person name="Feng L."/>
            <person name="Vaughn J.N."/>
            <person name="Grimwood J."/>
            <person name="Jenkins J."/>
            <person name="Barry K."/>
            <person name="Lindquist E."/>
            <person name="Hellsten U."/>
            <person name="Deshpande S."/>
            <person name="Wang X."/>
            <person name="Wu X."/>
            <person name="Mitros T."/>
            <person name="Triplett J."/>
            <person name="Yang X."/>
            <person name="Ye C.Y."/>
            <person name="Mauro-Herrera M."/>
            <person name="Wang L."/>
            <person name="Li P."/>
            <person name="Sharma M."/>
            <person name="Sharma R."/>
            <person name="Ronald P.C."/>
            <person name="Panaud O."/>
            <person name="Kellogg E.A."/>
            <person name="Brutnell T.P."/>
            <person name="Doust A.N."/>
            <person name="Tuskan G.A."/>
            <person name="Rokhsar D."/>
            <person name="Devos K.M."/>
        </authorList>
    </citation>
    <scope>NUCLEOTIDE SEQUENCE [LARGE SCALE GENOMIC DNA]</scope>
    <source>
        <strain evidence="3">Yugu1</strain>
    </source>
</reference>
<evidence type="ECO:0000256" key="1">
    <source>
        <dbReference type="SAM" id="MobiDB-lite"/>
    </source>
</evidence>
<name>A0A368QEW1_SETIT</name>
<reference evidence="3" key="2">
    <citation type="submission" date="2015-07" db="EMBL/GenBank/DDBJ databases">
        <authorList>
            <person name="Noorani M."/>
        </authorList>
    </citation>
    <scope>NUCLEOTIDE SEQUENCE</scope>
    <source>
        <strain evidence="3">Yugu1</strain>
    </source>
</reference>
<dbReference type="STRING" id="4555.A0A368QEW1"/>
<dbReference type="Pfam" id="PF25821">
    <property type="entry name" value="DUF7950"/>
    <property type="match status" value="1"/>
</dbReference>
<accession>A0A368QEW1</accession>
<protein>
    <recommendedName>
        <fullName evidence="2">DUF7950 domain-containing protein</fullName>
    </recommendedName>
</protein>
<feature type="region of interest" description="Disordered" evidence="1">
    <location>
        <begin position="55"/>
        <end position="86"/>
    </location>
</feature>
<feature type="region of interest" description="Disordered" evidence="1">
    <location>
        <begin position="100"/>
        <end position="156"/>
    </location>
</feature>
<organism evidence="3">
    <name type="scientific">Setaria italica</name>
    <name type="common">Foxtail millet</name>
    <name type="synonym">Panicum italicum</name>
    <dbReference type="NCBI Taxonomy" id="4555"/>
    <lineage>
        <taxon>Eukaryota</taxon>
        <taxon>Viridiplantae</taxon>
        <taxon>Streptophyta</taxon>
        <taxon>Embryophyta</taxon>
        <taxon>Tracheophyta</taxon>
        <taxon>Spermatophyta</taxon>
        <taxon>Magnoliopsida</taxon>
        <taxon>Liliopsida</taxon>
        <taxon>Poales</taxon>
        <taxon>Poaceae</taxon>
        <taxon>PACMAD clade</taxon>
        <taxon>Panicoideae</taxon>
        <taxon>Panicodae</taxon>
        <taxon>Paniceae</taxon>
        <taxon>Cenchrinae</taxon>
        <taxon>Setaria</taxon>
    </lineage>
</organism>
<dbReference type="AlphaFoldDB" id="A0A368QEW1"/>
<feature type="compositionally biased region" description="Low complexity" evidence="1">
    <location>
        <begin position="144"/>
        <end position="153"/>
    </location>
</feature>
<dbReference type="InterPro" id="IPR057710">
    <property type="entry name" value="DUF7950"/>
</dbReference>
<evidence type="ECO:0000313" key="3">
    <source>
        <dbReference type="EMBL" id="RCV15800.1"/>
    </source>
</evidence>
<feature type="compositionally biased region" description="Basic and acidic residues" evidence="1">
    <location>
        <begin position="107"/>
        <end position="120"/>
    </location>
</feature>
<feature type="domain" description="DUF7950" evidence="2">
    <location>
        <begin position="197"/>
        <end position="327"/>
    </location>
</feature>
<feature type="region of interest" description="Disordered" evidence="1">
    <location>
        <begin position="209"/>
        <end position="231"/>
    </location>
</feature>
<sequence length="335" mass="33931">MERKGGCCIAPRYGAAAGGQQAGAAWQMGRIMLKFRPIAPKPAAMAPVPTPAPVPAAAAGAGRGKRKAVGGGGGRRGRKPKRAATVAQVVAPAVSAPVAPAGLPVGECRKDKDCEKEKSLSSRSSSSSGMTSVDSLPHLPPPQQHHQPTTLPLMPVSPGGREGYRCCCDGGAVCGGPRPARSTPGASAGRFRTVPAATWVTVEELPRTCRDGEEAPSSAARIGPGPDGDAAPAFVSDQWGRVTWSNAAFARAVSADDEAGASAPAVALAGALPAWGTCAGFTCRVRVVRHAAPRRAGGSSVVAPCDVWLLDAAGCYLWRLDLQAALTLGGLPLSG</sequence>
<dbReference type="PANTHER" id="PTHR33595:SF7">
    <property type="entry name" value="OS12G0242500 PROTEIN"/>
    <property type="match status" value="1"/>
</dbReference>
<dbReference type="EMBL" id="CM003530">
    <property type="protein sequence ID" value="RCV15800.1"/>
    <property type="molecule type" value="Genomic_DNA"/>
</dbReference>